<dbReference type="InterPro" id="IPR037523">
    <property type="entry name" value="VOC_core"/>
</dbReference>
<dbReference type="OrthoDB" id="134577at2157"/>
<dbReference type="PANTHER" id="PTHR33993:SF2">
    <property type="entry name" value="VOC DOMAIN-CONTAINING PROTEIN"/>
    <property type="match status" value="1"/>
</dbReference>
<proteinExistence type="predicted"/>
<feature type="domain" description="VOC" evidence="1">
    <location>
        <begin position="3"/>
        <end position="116"/>
    </location>
</feature>
<keyword evidence="3" id="KW-1185">Reference proteome</keyword>
<dbReference type="InterPro" id="IPR053863">
    <property type="entry name" value="Glyoxy/Ble-like_N"/>
</dbReference>
<reference evidence="2" key="1">
    <citation type="submission" date="2020-07" db="EMBL/GenBank/DDBJ databases">
        <title>Methanobacterium. sp. MethCan genome.</title>
        <authorList>
            <person name="Postec A."/>
            <person name="Quemeneur M."/>
        </authorList>
    </citation>
    <scope>NUCLEOTIDE SEQUENCE</scope>
    <source>
        <strain evidence="2">MethCAN</strain>
    </source>
</reference>
<dbReference type="KEGG" id="meme:HYG87_10860"/>
<dbReference type="GeneID" id="64821271"/>
<dbReference type="AlphaFoldDB" id="A0A8T8K8R4"/>
<dbReference type="PROSITE" id="PS51819">
    <property type="entry name" value="VOC"/>
    <property type="match status" value="1"/>
</dbReference>
<dbReference type="InterPro" id="IPR029068">
    <property type="entry name" value="Glyas_Bleomycin-R_OHBP_Dase"/>
</dbReference>
<dbReference type="Proteomes" id="UP000681041">
    <property type="component" value="Chromosome"/>
</dbReference>
<dbReference type="InterPro" id="IPR052164">
    <property type="entry name" value="Anthracycline_SecMetBiosynth"/>
</dbReference>
<dbReference type="RefSeq" id="WP_211533181.1">
    <property type="nucleotide sequence ID" value="NZ_CP058560.1"/>
</dbReference>
<dbReference type="PANTHER" id="PTHR33993">
    <property type="entry name" value="GLYOXALASE-RELATED"/>
    <property type="match status" value="1"/>
</dbReference>
<gene>
    <name evidence="2" type="ORF">HYG87_10860</name>
</gene>
<evidence type="ECO:0000313" key="2">
    <source>
        <dbReference type="EMBL" id="QUH24222.1"/>
    </source>
</evidence>
<evidence type="ECO:0000313" key="3">
    <source>
        <dbReference type="Proteomes" id="UP000681041"/>
    </source>
</evidence>
<dbReference type="SUPFAM" id="SSF54593">
    <property type="entry name" value="Glyoxalase/Bleomycin resistance protein/Dihydroxybiphenyl dioxygenase"/>
    <property type="match status" value="1"/>
</dbReference>
<accession>A0A8T8K8R4</accession>
<evidence type="ECO:0000259" key="1">
    <source>
        <dbReference type="PROSITE" id="PS51819"/>
    </source>
</evidence>
<dbReference type="Gene3D" id="3.10.180.10">
    <property type="entry name" value="2,3-Dihydroxybiphenyl 1,2-Dioxygenase, domain 1"/>
    <property type="match status" value="1"/>
</dbReference>
<name>A0A8T8K8R4_9EURY</name>
<dbReference type="Pfam" id="PF22677">
    <property type="entry name" value="Ble-like_N"/>
    <property type="match status" value="1"/>
</dbReference>
<sequence>MPRVVHFEIPADDPERAIEFYKNAFGWEIEKWEGPFDYWLVKTGEEDEPGIDGAIMKKEMDEKLTNVIAVESFQEFFEKIEKSGGKMLTDKMYIPGIGITASFEDTEGNVLSIIEPEIME</sequence>
<protein>
    <submittedName>
        <fullName evidence="2">VOC family protein</fullName>
    </submittedName>
</protein>
<organism evidence="2 3">
    <name type="scientific">Methanobacterium alkalithermotolerans</name>
    <dbReference type="NCBI Taxonomy" id="2731220"/>
    <lineage>
        <taxon>Archaea</taxon>
        <taxon>Methanobacteriati</taxon>
        <taxon>Methanobacteriota</taxon>
        <taxon>Methanomada group</taxon>
        <taxon>Methanobacteria</taxon>
        <taxon>Methanobacteriales</taxon>
        <taxon>Methanobacteriaceae</taxon>
        <taxon>Methanobacterium</taxon>
    </lineage>
</organism>
<dbReference type="EMBL" id="CP058560">
    <property type="protein sequence ID" value="QUH24222.1"/>
    <property type="molecule type" value="Genomic_DNA"/>
</dbReference>